<accession>X0WLR6</accession>
<feature type="non-terminal residue" evidence="2">
    <location>
        <position position="155"/>
    </location>
</feature>
<protein>
    <recommendedName>
        <fullName evidence="3">HAD family hydrolase</fullName>
    </recommendedName>
</protein>
<keyword evidence="1" id="KW-0812">Transmembrane</keyword>
<dbReference type="EMBL" id="BARS01030640">
    <property type="protein sequence ID" value="GAG24167.1"/>
    <property type="molecule type" value="Genomic_DNA"/>
</dbReference>
<proteinExistence type="predicted"/>
<keyword evidence="1" id="KW-0472">Membrane</keyword>
<evidence type="ECO:0008006" key="3">
    <source>
        <dbReference type="Google" id="ProtNLM"/>
    </source>
</evidence>
<dbReference type="Gene3D" id="3.40.50.1000">
    <property type="entry name" value="HAD superfamily/HAD-like"/>
    <property type="match status" value="1"/>
</dbReference>
<reference evidence="2" key="1">
    <citation type="journal article" date="2014" name="Front. Microbiol.">
        <title>High frequency of phylogenetically diverse reductive dehalogenase-homologous genes in deep subseafloor sedimentary metagenomes.</title>
        <authorList>
            <person name="Kawai M."/>
            <person name="Futagami T."/>
            <person name="Toyoda A."/>
            <person name="Takaki Y."/>
            <person name="Nishi S."/>
            <person name="Hori S."/>
            <person name="Arai W."/>
            <person name="Tsubouchi T."/>
            <person name="Morono Y."/>
            <person name="Uchiyama I."/>
            <person name="Ito T."/>
            <person name="Fujiyama A."/>
            <person name="Inagaki F."/>
            <person name="Takami H."/>
        </authorList>
    </citation>
    <scope>NUCLEOTIDE SEQUENCE</scope>
    <source>
        <strain evidence="2">Expedition CK06-06</strain>
    </source>
</reference>
<feature type="transmembrane region" description="Helical" evidence="1">
    <location>
        <begin position="38"/>
        <end position="60"/>
    </location>
</feature>
<dbReference type="Pfam" id="PF12710">
    <property type="entry name" value="HAD"/>
    <property type="match status" value="1"/>
</dbReference>
<name>X0WLR6_9ZZZZ</name>
<sequence length="155" mass="17059">MADGKETGHGANCLVVFDVEGILIPKNRYLLFEISRKVGFLGFIRIIALGLLYETGLLSLESALRRIFAILKGLRAEEVLELHKRIPLMLGTEEVFKTLNNKGYRTALISSGLPTPVVEDLATRLQADYAYGLELEILNERLTGAIEGEVLKSGG</sequence>
<keyword evidence="1" id="KW-1133">Transmembrane helix</keyword>
<evidence type="ECO:0000313" key="2">
    <source>
        <dbReference type="EMBL" id="GAG24167.1"/>
    </source>
</evidence>
<dbReference type="AlphaFoldDB" id="X0WLR6"/>
<dbReference type="InterPro" id="IPR036412">
    <property type="entry name" value="HAD-like_sf"/>
</dbReference>
<evidence type="ECO:0000256" key="1">
    <source>
        <dbReference type="SAM" id="Phobius"/>
    </source>
</evidence>
<organism evidence="2">
    <name type="scientific">marine sediment metagenome</name>
    <dbReference type="NCBI Taxonomy" id="412755"/>
    <lineage>
        <taxon>unclassified sequences</taxon>
        <taxon>metagenomes</taxon>
        <taxon>ecological metagenomes</taxon>
    </lineage>
</organism>
<comment type="caution">
    <text evidence="2">The sequence shown here is derived from an EMBL/GenBank/DDBJ whole genome shotgun (WGS) entry which is preliminary data.</text>
</comment>
<dbReference type="InterPro" id="IPR023214">
    <property type="entry name" value="HAD_sf"/>
</dbReference>
<dbReference type="SUPFAM" id="SSF56784">
    <property type="entry name" value="HAD-like"/>
    <property type="match status" value="1"/>
</dbReference>
<gene>
    <name evidence="2" type="ORF">S01H1_47771</name>
</gene>